<dbReference type="Proteomes" id="UP000008207">
    <property type="component" value="Plasmid pMNOD04"/>
</dbReference>
<protein>
    <submittedName>
        <fullName evidence="1">Uncharacterized protein</fullName>
    </submittedName>
</protein>
<dbReference type="EMBL" id="CP001353">
    <property type="protein sequence ID" value="ACL63311.1"/>
    <property type="molecule type" value="Genomic_DNA"/>
</dbReference>
<keyword evidence="1" id="KW-0614">Plasmid</keyword>
<organism evidence="1 2">
    <name type="scientific">Methylobacterium nodulans (strain LMG 21967 / CNCM I-2342 / ORS 2060)</name>
    <dbReference type="NCBI Taxonomy" id="460265"/>
    <lineage>
        <taxon>Bacteria</taxon>
        <taxon>Pseudomonadati</taxon>
        <taxon>Pseudomonadota</taxon>
        <taxon>Alphaproteobacteria</taxon>
        <taxon>Hyphomicrobiales</taxon>
        <taxon>Methylobacteriaceae</taxon>
        <taxon>Methylobacterium</taxon>
    </lineage>
</organism>
<dbReference type="HOGENOM" id="CLU_1852881_0_0_5"/>
<geneLocation type="plasmid" evidence="1 2">
    <name>pMNOD04</name>
</geneLocation>
<evidence type="ECO:0000313" key="2">
    <source>
        <dbReference type="Proteomes" id="UP000008207"/>
    </source>
</evidence>
<accession>B8IY21</accession>
<proteinExistence type="predicted"/>
<gene>
    <name evidence="1" type="ordered locus">Mnod_7718</name>
</gene>
<name>B8IY21_METNO</name>
<dbReference type="AlphaFoldDB" id="B8IY21"/>
<evidence type="ECO:0000313" key="1">
    <source>
        <dbReference type="EMBL" id="ACL63311.1"/>
    </source>
</evidence>
<dbReference type="KEGG" id="mno:Mnod_7718"/>
<sequence length="138" mass="15269">MLPVDQVVAWNMEAYNIPLAWEAVYFDKYGAWLGGQAVDRNSPEIKLYIGEIGKTGLPAIAWDERIYTVLSMGIFECMREAAMAYSGDLRADLIMALRAWIPANCPPSEISGPCPDWSVQATHLLLFSFARSAHANSA</sequence>
<keyword evidence="2" id="KW-1185">Reference proteome</keyword>
<reference evidence="2" key="1">
    <citation type="submission" date="2009-01" db="EMBL/GenBank/DDBJ databases">
        <title>Complete sequence of plasmid 4 of Methylobacterium nodulans ORS 2060.</title>
        <authorList>
            <consortium name="US DOE Joint Genome Institute"/>
            <person name="Lucas S."/>
            <person name="Copeland A."/>
            <person name="Lapidus A."/>
            <person name="Glavina del Rio T."/>
            <person name="Dalin E."/>
            <person name="Tice H."/>
            <person name="Bruce D."/>
            <person name="Goodwin L."/>
            <person name="Pitluck S."/>
            <person name="Sims D."/>
            <person name="Brettin T."/>
            <person name="Detter J.C."/>
            <person name="Han C."/>
            <person name="Larimer F."/>
            <person name="Land M."/>
            <person name="Hauser L."/>
            <person name="Kyrpides N."/>
            <person name="Ivanova N."/>
            <person name="Marx C.J."/>
            <person name="Richardson P."/>
        </authorList>
    </citation>
    <scope>NUCLEOTIDE SEQUENCE [LARGE SCALE GENOMIC DNA]</scope>
    <source>
        <strain evidence="2">LMG 21967 / CNCM I-2342 / ORS 2060</strain>
        <plasmid evidence="2">Plasmid pMNOD04</plasmid>
    </source>
</reference>
<dbReference type="RefSeq" id="WP_015926868.1">
    <property type="nucleotide sequence ID" value="NC_011895.1"/>
</dbReference>